<accession>A0AAE1WZ11</accession>
<keyword evidence="3" id="KW-1185">Reference proteome</keyword>
<keyword evidence="1" id="KW-1133">Transmembrane helix</keyword>
<evidence type="ECO:0000256" key="1">
    <source>
        <dbReference type="SAM" id="Phobius"/>
    </source>
</evidence>
<comment type="caution">
    <text evidence="2">The sequence shown here is derived from an EMBL/GenBank/DDBJ whole genome shotgun (WGS) entry which is preliminary data.</text>
</comment>
<dbReference type="Proteomes" id="UP001289374">
    <property type="component" value="Unassembled WGS sequence"/>
</dbReference>
<reference evidence="2" key="2">
    <citation type="journal article" date="2024" name="Plant">
        <title>Genomic evolution and insights into agronomic trait innovations of Sesamum species.</title>
        <authorList>
            <person name="Miao H."/>
            <person name="Wang L."/>
            <person name="Qu L."/>
            <person name="Liu H."/>
            <person name="Sun Y."/>
            <person name="Le M."/>
            <person name="Wang Q."/>
            <person name="Wei S."/>
            <person name="Zheng Y."/>
            <person name="Lin W."/>
            <person name="Duan Y."/>
            <person name="Cao H."/>
            <person name="Xiong S."/>
            <person name="Wang X."/>
            <person name="Wei L."/>
            <person name="Li C."/>
            <person name="Ma Q."/>
            <person name="Ju M."/>
            <person name="Zhao R."/>
            <person name="Li G."/>
            <person name="Mu C."/>
            <person name="Tian Q."/>
            <person name="Mei H."/>
            <person name="Zhang T."/>
            <person name="Gao T."/>
            <person name="Zhang H."/>
        </authorList>
    </citation>
    <scope>NUCLEOTIDE SEQUENCE</scope>
    <source>
        <strain evidence="2">K16</strain>
    </source>
</reference>
<name>A0AAE1WZ11_9LAMI</name>
<evidence type="ECO:0000313" key="2">
    <source>
        <dbReference type="EMBL" id="KAK4402310.1"/>
    </source>
</evidence>
<dbReference type="GO" id="GO:0045273">
    <property type="term" value="C:respiratory chain complex II (succinate dehydrogenase)"/>
    <property type="evidence" value="ECO:0007669"/>
    <property type="project" value="InterPro"/>
</dbReference>
<dbReference type="PANTHER" id="PTHR36139">
    <property type="entry name" value="SUCCINATE DEHYDROGENASE SUBUNIT 5, MITOCHONDRIAL"/>
    <property type="match status" value="1"/>
</dbReference>
<evidence type="ECO:0000313" key="3">
    <source>
        <dbReference type="Proteomes" id="UP001289374"/>
    </source>
</evidence>
<feature type="transmembrane region" description="Helical" evidence="1">
    <location>
        <begin position="65"/>
        <end position="84"/>
    </location>
</feature>
<keyword evidence="1" id="KW-0812">Transmembrane</keyword>
<gene>
    <name evidence="2" type="ORF">Sango_0971700</name>
</gene>
<protein>
    <submittedName>
        <fullName evidence="2">Succinate dehydrogenase subunit, mitochondrial</fullName>
    </submittedName>
</protein>
<organism evidence="2 3">
    <name type="scientific">Sesamum angolense</name>
    <dbReference type="NCBI Taxonomy" id="2727404"/>
    <lineage>
        <taxon>Eukaryota</taxon>
        <taxon>Viridiplantae</taxon>
        <taxon>Streptophyta</taxon>
        <taxon>Embryophyta</taxon>
        <taxon>Tracheophyta</taxon>
        <taxon>Spermatophyta</taxon>
        <taxon>Magnoliopsida</taxon>
        <taxon>eudicotyledons</taxon>
        <taxon>Gunneridae</taxon>
        <taxon>Pentapetalae</taxon>
        <taxon>asterids</taxon>
        <taxon>lamiids</taxon>
        <taxon>Lamiales</taxon>
        <taxon>Pedaliaceae</taxon>
        <taxon>Sesamum</taxon>
    </lineage>
</organism>
<sequence length="294" mass="32675">MEKMTLMRSLCRSIFRRSQAFSSSTAAAGAAVSQHTRHLHFSSPSTAASSPRQRFQSSVNHITRLSYNVKFGISGFLVMLILVWDNKTAMFSLSVSDVSVVLKLSLLLIINHPHPFSMRLGGTRSFSEDVAHMPVIKDPEIERAFKDLMATNWNELPPAVVEDVKNALSKNTEDKAAQDVLKNVFRAAEAVEEFTGIIMSLKMEMDDAIGVSGENVKQLPEEYVKAMQTIFNRYASYLAAFGPEETYLKKKVEMELGSKMIYLKMRCSGLNADWGKVTVLGTSGLSGSYVEQRA</sequence>
<proteinExistence type="predicted"/>
<dbReference type="AlphaFoldDB" id="A0AAE1WZ11"/>
<dbReference type="PANTHER" id="PTHR36139:SF1">
    <property type="entry name" value="SUCCINATE DEHYDROGENASE SUBUNIT 5, MITOCHONDRIAL"/>
    <property type="match status" value="1"/>
</dbReference>
<dbReference type="EMBL" id="JACGWL010000005">
    <property type="protein sequence ID" value="KAK4402310.1"/>
    <property type="molecule type" value="Genomic_DNA"/>
</dbReference>
<dbReference type="Pfam" id="PF14290">
    <property type="entry name" value="SDH5_plant"/>
    <property type="match status" value="1"/>
</dbReference>
<dbReference type="InterPro" id="IPR025397">
    <property type="entry name" value="SDH5"/>
</dbReference>
<reference evidence="2" key="1">
    <citation type="submission" date="2020-06" db="EMBL/GenBank/DDBJ databases">
        <authorList>
            <person name="Li T."/>
            <person name="Hu X."/>
            <person name="Zhang T."/>
            <person name="Song X."/>
            <person name="Zhang H."/>
            <person name="Dai N."/>
            <person name="Sheng W."/>
            <person name="Hou X."/>
            <person name="Wei L."/>
        </authorList>
    </citation>
    <scope>NUCLEOTIDE SEQUENCE</scope>
    <source>
        <strain evidence="2">K16</strain>
        <tissue evidence="2">Leaf</tissue>
    </source>
</reference>
<dbReference type="GO" id="GO:0006099">
    <property type="term" value="P:tricarboxylic acid cycle"/>
    <property type="evidence" value="ECO:0007669"/>
    <property type="project" value="InterPro"/>
</dbReference>
<keyword evidence="1" id="KW-0472">Membrane</keyword>